<evidence type="ECO:0000313" key="1">
    <source>
        <dbReference type="EMBL" id="KAI9902702.1"/>
    </source>
</evidence>
<name>A0ACC0V8H9_9HYPO</name>
<gene>
    <name evidence="1" type="ORF">N3K66_002054</name>
</gene>
<organism evidence="1 2">
    <name type="scientific">Trichothecium roseum</name>
    <dbReference type="NCBI Taxonomy" id="47278"/>
    <lineage>
        <taxon>Eukaryota</taxon>
        <taxon>Fungi</taxon>
        <taxon>Dikarya</taxon>
        <taxon>Ascomycota</taxon>
        <taxon>Pezizomycotina</taxon>
        <taxon>Sordariomycetes</taxon>
        <taxon>Hypocreomycetidae</taxon>
        <taxon>Hypocreales</taxon>
        <taxon>Hypocreales incertae sedis</taxon>
        <taxon>Trichothecium</taxon>
    </lineage>
</organism>
<evidence type="ECO:0000313" key="2">
    <source>
        <dbReference type="Proteomes" id="UP001163324"/>
    </source>
</evidence>
<dbReference type="EMBL" id="CM047941">
    <property type="protein sequence ID" value="KAI9902702.1"/>
    <property type="molecule type" value="Genomic_DNA"/>
</dbReference>
<reference evidence="1" key="1">
    <citation type="submission" date="2022-10" db="EMBL/GenBank/DDBJ databases">
        <title>Complete Genome of Trichothecium roseum strain YXFP-22015, a Plant Pathogen Isolated from Citrus.</title>
        <authorList>
            <person name="Wang Y."/>
            <person name="Zhu L."/>
        </authorList>
    </citation>
    <scope>NUCLEOTIDE SEQUENCE</scope>
    <source>
        <strain evidence="1">YXFP-22015</strain>
    </source>
</reference>
<keyword evidence="2" id="KW-1185">Reference proteome</keyword>
<accession>A0ACC0V8H9</accession>
<dbReference type="Proteomes" id="UP001163324">
    <property type="component" value="Chromosome 2"/>
</dbReference>
<sequence length="543" mass="59085">MELPAWHPHWDGLGPKELGPLVIAAALIVSPVLSFAALRAAVSLIPPRALSRGVDEFPWEKTERHVKVGTVPSPPGDRRLSSPDDGKSNGAEEVVEAAEEAEEEEEGGGGQQAATAPRVQSLHIYPVKSCRGIELQRSRVLPTGLEFDRVFTFALREEEKGKGEGEHEGGGGTMSKTEQDGDGDDGPWRFLTQRTAPMLASVRVDLWVLPAETGPDSNTTTATATTTDEGGVAVITFPWKQQRTGGLREALRALWSRVTRETTTGGTVEFAIPLAFPTPQTIAARGYAFDRVKVWKDLALALNMSSELPPELHAYLALGPRTRLALFRADTRQPSTATASGMGRRQVFRCAPRSADVGFQPVVDFQDAYPLHLLNLRSLRDFGAKFGDDALDARRFRANIIVDGAEEYDEETWRSISVSAPARTGTETETETETGTGTGRRRCLVASHFDVSARMVRCPMVDVDQDSGARQRRRGLFRSLCEHRDVDEGAPRLGCLGMSLCPVFPDATAAAGAAALDDRLESVIEVGMELSVMQRGTHLYIPM</sequence>
<proteinExistence type="predicted"/>
<protein>
    <submittedName>
        <fullName evidence="1">Uncharacterized protein</fullName>
    </submittedName>
</protein>
<comment type="caution">
    <text evidence="1">The sequence shown here is derived from an EMBL/GenBank/DDBJ whole genome shotgun (WGS) entry which is preliminary data.</text>
</comment>